<evidence type="ECO:0000256" key="7">
    <source>
        <dbReference type="ARBA" id="ARBA00023304"/>
    </source>
</evidence>
<evidence type="ECO:0000256" key="6">
    <source>
        <dbReference type="ARBA" id="ARBA00022898"/>
    </source>
</evidence>
<dbReference type="Gene3D" id="3.20.10.10">
    <property type="entry name" value="D-amino Acid Aminotransferase, subunit A, domain 2"/>
    <property type="match status" value="2"/>
</dbReference>
<keyword evidence="3 8" id="KW-0032">Aminotransferase</keyword>
<keyword evidence="9" id="KW-1185">Reference proteome</keyword>
<dbReference type="PANTHER" id="PTHR11825">
    <property type="entry name" value="SUBGROUP IIII AMINOTRANSFERASE"/>
    <property type="match status" value="1"/>
</dbReference>
<reference evidence="8 9" key="1">
    <citation type="submission" date="2014-06" db="EMBL/GenBank/DDBJ databases">
        <authorList>
            <consortium name="DOE Joint Genome Institute"/>
            <person name="Kuo A."/>
            <person name="Kohler A."/>
            <person name="Nagy L.G."/>
            <person name="Floudas D."/>
            <person name="Copeland A."/>
            <person name="Barry K.W."/>
            <person name="Cichocki N."/>
            <person name="Veneault-Fourrey C."/>
            <person name="LaButti K."/>
            <person name="Lindquist E.A."/>
            <person name="Lipzen A."/>
            <person name="Lundell T."/>
            <person name="Morin E."/>
            <person name="Murat C."/>
            <person name="Sun H."/>
            <person name="Tunlid A."/>
            <person name="Henrissat B."/>
            <person name="Grigoriev I.V."/>
            <person name="Hibbett D.S."/>
            <person name="Martin F."/>
            <person name="Nordberg H.P."/>
            <person name="Cantor M.N."/>
            <person name="Hua S.X."/>
        </authorList>
    </citation>
    <scope>NUCLEOTIDE SEQUENCE [LARGE SCALE GENOMIC DNA]</scope>
    <source>
        <strain evidence="8 9">ATCC 200175</strain>
    </source>
</reference>
<keyword evidence="7" id="KW-0100">Branched-chain amino acid biosynthesis</keyword>
<comment type="similarity">
    <text evidence="2">Belongs to the class-IV pyridoxal-phosphate-dependent aminotransferase family.</text>
</comment>
<dbReference type="HOGENOM" id="CLU_031922_0_2_1"/>
<protein>
    <submittedName>
        <fullName evidence="8">Branched-chain-amino-acid transaminase</fullName>
        <ecNumber evidence="8">2.6.1.42</ecNumber>
    </submittedName>
</protein>
<dbReference type="EC" id="2.6.1.42" evidence="8"/>
<dbReference type="EMBL" id="KN819340">
    <property type="protein sequence ID" value="KIJ14890.1"/>
    <property type="molecule type" value="Genomic_DNA"/>
</dbReference>
<dbReference type="Proteomes" id="UP000053647">
    <property type="component" value="Unassembled WGS sequence"/>
</dbReference>
<keyword evidence="5 8" id="KW-0808">Transferase</keyword>
<evidence type="ECO:0000313" key="8">
    <source>
        <dbReference type="EMBL" id="KIJ14890.1"/>
    </source>
</evidence>
<dbReference type="OrthoDB" id="1732691at2759"/>
<gene>
    <name evidence="8" type="ORF">PAXINDRAFT_12416</name>
</gene>
<dbReference type="PANTHER" id="PTHR11825:SF44">
    <property type="entry name" value="BRANCHED-CHAIN-AMINO-ACID AMINOTRANSFERASE"/>
    <property type="match status" value="1"/>
</dbReference>
<evidence type="ECO:0000256" key="4">
    <source>
        <dbReference type="ARBA" id="ARBA00022605"/>
    </source>
</evidence>
<dbReference type="GO" id="GO:0009098">
    <property type="term" value="P:L-leucine biosynthetic process"/>
    <property type="evidence" value="ECO:0007669"/>
    <property type="project" value="TreeGrafter"/>
</dbReference>
<dbReference type="Gene3D" id="3.30.470.10">
    <property type="match status" value="1"/>
</dbReference>
<evidence type="ECO:0000256" key="5">
    <source>
        <dbReference type="ARBA" id="ARBA00022679"/>
    </source>
</evidence>
<accession>A0A0C9TGP3</accession>
<dbReference type="InterPro" id="IPR043131">
    <property type="entry name" value="BCAT-like_N"/>
</dbReference>
<dbReference type="InterPro" id="IPR043132">
    <property type="entry name" value="BCAT-like_C"/>
</dbReference>
<dbReference type="AlphaFoldDB" id="A0A0C9TGP3"/>
<dbReference type="InterPro" id="IPR033939">
    <property type="entry name" value="BCAT_family"/>
</dbReference>
<proteinExistence type="inferred from homology"/>
<keyword evidence="4" id="KW-0028">Amino-acid biosynthesis</keyword>
<dbReference type="GO" id="GO:0005739">
    <property type="term" value="C:mitochondrion"/>
    <property type="evidence" value="ECO:0007669"/>
    <property type="project" value="TreeGrafter"/>
</dbReference>
<dbReference type="NCBIfam" id="NF009897">
    <property type="entry name" value="PRK13357.1"/>
    <property type="match status" value="1"/>
</dbReference>
<evidence type="ECO:0000256" key="2">
    <source>
        <dbReference type="ARBA" id="ARBA00009320"/>
    </source>
</evidence>
<dbReference type="CDD" id="cd01557">
    <property type="entry name" value="BCAT_beta_family"/>
    <property type="match status" value="1"/>
</dbReference>
<dbReference type="GO" id="GO:0004084">
    <property type="term" value="F:branched-chain-amino-acid transaminase activity"/>
    <property type="evidence" value="ECO:0007669"/>
    <property type="project" value="UniProtKB-EC"/>
</dbReference>
<dbReference type="Pfam" id="PF01063">
    <property type="entry name" value="Aminotran_4"/>
    <property type="match status" value="2"/>
</dbReference>
<evidence type="ECO:0000256" key="1">
    <source>
        <dbReference type="ARBA" id="ARBA00001933"/>
    </source>
</evidence>
<dbReference type="SUPFAM" id="SSF56752">
    <property type="entry name" value="D-aminoacid aminotransferase-like PLP-dependent enzymes"/>
    <property type="match status" value="2"/>
</dbReference>
<dbReference type="InterPro" id="IPR001544">
    <property type="entry name" value="Aminotrans_IV"/>
</dbReference>
<dbReference type="InterPro" id="IPR005786">
    <property type="entry name" value="B_amino_transII"/>
</dbReference>
<comment type="cofactor">
    <cofactor evidence="1">
        <name>pyridoxal 5'-phosphate</name>
        <dbReference type="ChEBI" id="CHEBI:597326"/>
    </cofactor>
</comment>
<dbReference type="NCBIfam" id="TIGR01123">
    <property type="entry name" value="ilvE_II"/>
    <property type="match status" value="1"/>
</dbReference>
<name>A0A0C9TGP3_PAXIN</name>
<evidence type="ECO:0000313" key="9">
    <source>
        <dbReference type="Proteomes" id="UP000053647"/>
    </source>
</evidence>
<sequence length="539" mass="59024">MSKLKVTVTESPKPLLPPEVIRLRFGTTFTDHMAVATYDFPTGWSNPEIKPYAPLTLDPSLSCLQISSNVFEGMKAYLGPDGKARLFRPELNMRRLERSAARLALPPVDGDGTLELIKRLVETEKRWIPTLQGYSLYLRPTIIGTQPGLGLLPSEHAMLYIIASPCGPYFPQGLRPISLLAVSETVRAWPVGTGGNKICGNYSPGLVPQRAAAKQGYDQVLWLFGEEKRVTEAGAMHFCVVVTRDDGNGCDFITAPLDGMIIPGVTRASCLALVSDPAFNEAAGLNLHPVERTYTIQDLIQWSSQGKLVEAFCIGTAAILASVNKIGYAGKDIRVQEYEVGMGPVGMALQEKILAIQEGREEYEGWSRAAAKQGYDQVLWLFGEEKRVTEAGAMHFCVVVTRDDGNGCDFITAPLDGMIIPGVTRASCLALVSDPAFNEAAGLNLHPVERTYTIQDLIQWSSQGKLVEAFCIGTAAILASVNKIGYAGKDIRVQEYEVGMGPVGMALQEKILAIQEGREEYEGWSVFCERPNEYQMFKF</sequence>
<dbReference type="InterPro" id="IPR036038">
    <property type="entry name" value="Aminotransferase-like"/>
</dbReference>
<evidence type="ECO:0000256" key="3">
    <source>
        <dbReference type="ARBA" id="ARBA00022576"/>
    </source>
</evidence>
<organism evidence="8 9">
    <name type="scientific">Paxillus involutus ATCC 200175</name>
    <dbReference type="NCBI Taxonomy" id="664439"/>
    <lineage>
        <taxon>Eukaryota</taxon>
        <taxon>Fungi</taxon>
        <taxon>Dikarya</taxon>
        <taxon>Basidiomycota</taxon>
        <taxon>Agaricomycotina</taxon>
        <taxon>Agaricomycetes</taxon>
        <taxon>Agaricomycetidae</taxon>
        <taxon>Boletales</taxon>
        <taxon>Paxilineae</taxon>
        <taxon>Paxillaceae</taxon>
        <taxon>Paxillus</taxon>
    </lineage>
</organism>
<reference evidence="9" key="2">
    <citation type="submission" date="2015-01" db="EMBL/GenBank/DDBJ databases">
        <title>Evolutionary Origins and Diversification of the Mycorrhizal Mutualists.</title>
        <authorList>
            <consortium name="DOE Joint Genome Institute"/>
            <consortium name="Mycorrhizal Genomics Consortium"/>
            <person name="Kohler A."/>
            <person name="Kuo A."/>
            <person name="Nagy L.G."/>
            <person name="Floudas D."/>
            <person name="Copeland A."/>
            <person name="Barry K.W."/>
            <person name="Cichocki N."/>
            <person name="Veneault-Fourrey C."/>
            <person name="LaButti K."/>
            <person name="Lindquist E.A."/>
            <person name="Lipzen A."/>
            <person name="Lundell T."/>
            <person name="Morin E."/>
            <person name="Murat C."/>
            <person name="Riley R."/>
            <person name="Ohm R."/>
            <person name="Sun H."/>
            <person name="Tunlid A."/>
            <person name="Henrissat B."/>
            <person name="Grigoriev I.V."/>
            <person name="Hibbett D.S."/>
            <person name="Martin F."/>
        </authorList>
    </citation>
    <scope>NUCLEOTIDE SEQUENCE [LARGE SCALE GENOMIC DNA]</scope>
    <source>
        <strain evidence="9">ATCC 200175</strain>
    </source>
</reference>
<keyword evidence="6" id="KW-0663">Pyridoxal phosphate</keyword>
<dbReference type="GO" id="GO:0009099">
    <property type="term" value="P:L-valine biosynthetic process"/>
    <property type="evidence" value="ECO:0007669"/>
    <property type="project" value="TreeGrafter"/>
</dbReference>